<proteinExistence type="predicted"/>
<comment type="caution">
    <text evidence="2">The sequence shown here is derived from an EMBL/GenBank/DDBJ whole genome shotgun (WGS) entry which is preliminary data.</text>
</comment>
<evidence type="ECO:0000313" key="3">
    <source>
        <dbReference type="Proteomes" id="UP001148786"/>
    </source>
</evidence>
<feature type="domain" description="DUF7053" evidence="1">
    <location>
        <begin position="189"/>
        <end position="313"/>
    </location>
</feature>
<dbReference type="InterPro" id="IPR055481">
    <property type="entry name" value="DUF7053"/>
</dbReference>
<gene>
    <name evidence="2" type="ORF">NLJ89_g9812</name>
</gene>
<evidence type="ECO:0000313" key="2">
    <source>
        <dbReference type="EMBL" id="KAJ3500399.1"/>
    </source>
</evidence>
<name>A0A9W8JSI1_9AGAR</name>
<keyword evidence="3" id="KW-1185">Reference proteome</keyword>
<accession>A0A9W8JSI1</accession>
<dbReference type="Pfam" id="PF23155">
    <property type="entry name" value="DUF7053"/>
    <property type="match status" value="2"/>
</dbReference>
<feature type="domain" description="DUF7053" evidence="1">
    <location>
        <begin position="22"/>
        <end position="152"/>
    </location>
</feature>
<protein>
    <recommendedName>
        <fullName evidence="1">DUF7053 domain-containing protein</fullName>
    </recommendedName>
</protein>
<dbReference type="Proteomes" id="UP001148786">
    <property type="component" value="Unassembled WGS sequence"/>
</dbReference>
<dbReference type="EMBL" id="JANKHO010001611">
    <property type="protein sequence ID" value="KAJ3500399.1"/>
    <property type="molecule type" value="Genomic_DNA"/>
</dbReference>
<dbReference type="AlphaFoldDB" id="A0A9W8JSI1"/>
<reference evidence="2" key="1">
    <citation type="submission" date="2022-07" db="EMBL/GenBank/DDBJ databases">
        <title>Genome Sequence of Agrocybe chaxingu.</title>
        <authorList>
            <person name="Buettner E."/>
        </authorList>
    </citation>
    <scope>NUCLEOTIDE SEQUENCE</scope>
    <source>
        <strain evidence="2">MP-N11</strain>
    </source>
</reference>
<dbReference type="OrthoDB" id="3025072at2759"/>
<evidence type="ECO:0000259" key="1">
    <source>
        <dbReference type="Pfam" id="PF23155"/>
    </source>
</evidence>
<organism evidence="2 3">
    <name type="scientific">Agrocybe chaxingu</name>
    <dbReference type="NCBI Taxonomy" id="84603"/>
    <lineage>
        <taxon>Eukaryota</taxon>
        <taxon>Fungi</taxon>
        <taxon>Dikarya</taxon>
        <taxon>Basidiomycota</taxon>
        <taxon>Agaricomycotina</taxon>
        <taxon>Agaricomycetes</taxon>
        <taxon>Agaricomycetidae</taxon>
        <taxon>Agaricales</taxon>
        <taxon>Agaricineae</taxon>
        <taxon>Strophariaceae</taxon>
        <taxon>Agrocybe</taxon>
    </lineage>
</organism>
<sequence length="323" mass="36786">MIQDVWPLFTSRTVMLEKRIPGASEDNTLSVLHDPNQVLHLSPLVLKVIQDCKDRSWFTMIEFLPLFGGLISTLNIFRCWYVQTEEGYDSEVRALLGTRLNAQMRAQREVDGKEVVVKEKVVIRALFFLMPFIQKTMTQAHVDAMDALAAKLTERMHQVQSSTAEYLMIQDFWPLFLTRTVTLEKGIQGCTQNNALSILHDPEQVFQLSPLVYKIDHDGSWYTLTERLPLFGSYSTTNVYRCQYTKVEEGYDCDVRASLGTRLDVQMRACGEGKDVVVKEKVVVKALFFLMPYIISTMTKAHVESSDSLAARLTQKIDPAAIS</sequence>